<dbReference type="PROSITE" id="PS50020">
    <property type="entry name" value="WW_DOMAIN_2"/>
    <property type="match status" value="2"/>
</dbReference>
<feature type="domain" description="WW" evidence="3">
    <location>
        <begin position="70"/>
        <end position="103"/>
    </location>
</feature>
<evidence type="ECO:0000313" key="5">
    <source>
        <dbReference type="Proteomes" id="UP001161757"/>
    </source>
</evidence>
<dbReference type="PROSITE" id="PS01159">
    <property type="entry name" value="WW_DOMAIN_1"/>
    <property type="match status" value="1"/>
</dbReference>
<dbReference type="InterPro" id="IPR001202">
    <property type="entry name" value="WW_dom"/>
</dbReference>
<comment type="caution">
    <text evidence="4">The sequence shown here is derived from an EMBL/GenBank/DDBJ whole genome shotgun (WGS) entry which is preliminary data.</text>
</comment>
<evidence type="ECO:0000313" key="4">
    <source>
        <dbReference type="EMBL" id="KAJ8991718.1"/>
    </source>
</evidence>
<dbReference type="InterPro" id="IPR036020">
    <property type="entry name" value="WW_dom_sf"/>
</dbReference>
<dbReference type="AlphaFoldDB" id="A0AAN6EUX2"/>
<dbReference type="CDD" id="cd00201">
    <property type="entry name" value="WW"/>
    <property type="match status" value="2"/>
</dbReference>
<dbReference type="Pfam" id="PF01846">
    <property type="entry name" value="FF"/>
    <property type="match status" value="1"/>
</dbReference>
<dbReference type="InterPro" id="IPR045148">
    <property type="entry name" value="TCRG1-like"/>
</dbReference>
<evidence type="ECO:0000259" key="3">
    <source>
        <dbReference type="PROSITE" id="PS50020"/>
    </source>
</evidence>
<evidence type="ECO:0000256" key="1">
    <source>
        <dbReference type="ARBA" id="ARBA00022737"/>
    </source>
</evidence>
<feature type="compositionally biased region" description="Basic and acidic residues" evidence="2">
    <location>
        <begin position="243"/>
        <end position="254"/>
    </location>
</feature>
<dbReference type="GO" id="GO:0005634">
    <property type="term" value="C:nucleus"/>
    <property type="evidence" value="ECO:0007669"/>
    <property type="project" value="TreeGrafter"/>
</dbReference>
<gene>
    <name evidence="4" type="ORF">HRR80_004339</name>
</gene>
<dbReference type="FunFam" id="2.20.70.10:FF:000049">
    <property type="entry name" value="Transcription elongation regulator 1-like"/>
    <property type="match status" value="1"/>
</dbReference>
<reference evidence="4" key="1">
    <citation type="submission" date="2023-01" db="EMBL/GenBank/DDBJ databases">
        <title>Exophiala dermititidis isolated from Cystic Fibrosis Patient.</title>
        <authorList>
            <person name="Kurbessoian T."/>
            <person name="Crocker A."/>
            <person name="Murante D."/>
            <person name="Hogan D.A."/>
            <person name="Stajich J.E."/>
        </authorList>
    </citation>
    <scope>NUCLEOTIDE SEQUENCE</scope>
    <source>
        <strain evidence="4">Ex8</strain>
    </source>
</reference>
<organism evidence="4 5">
    <name type="scientific">Exophiala dermatitidis</name>
    <name type="common">Black yeast-like fungus</name>
    <name type="synonym">Wangiella dermatitidis</name>
    <dbReference type="NCBI Taxonomy" id="5970"/>
    <lineage>
        <taxon>Eukaryota</taxon>
        <taxon>Fungi</taxon>
        <taxon>Dikarya</taxon>
        <taxon>Ascomycota</taxon>
        <taxon>Pezizomycotina</taxon>
        <taxon>Eurotiomycetes</taxon>
        <taxon>Chaetothyriomycetidae</taxon>
        <taxon>Chaetothyriales</taxon>
        <taxon>Herpotrichiellaceae</taxon>
        <taxon>Exophiala</taxon>
    </lineage>
</organism>
<dbReference type="InterPro" id="IPR002713">
    <property type="entry name" value="FF_domain"/>
</dbReference>
<name>A0AAN6EUX2_EXODE</name>
<sequence>MLFKSLPKYNLNVFLQGFGSGNTENGDETTNNNALLDRHYLVDIAIPHTAVDTMLKSTHRLYAPSTAQQPPLPPGWTEHKAPTGHTYYYNAETKQSTYTRPTAAPADEPLQIDYGATEPDHVVRASMQAMEAFHKNNQHPGAPGHFTGGRSYQDHSRRRGNQGDRPKSKAPIPNCAPWVLVKTKLGRRFVHNTETKQSLWKFPQDVMMAVIEMDRLEWEANKRAEESQQSRDSPSLPGQGETTDLRPRDDEAGAKAESTTPADSSRVGHTHNENDYDSDSYEEVEVTDDEDEEGAGQPKRPRLSGETPPPGTAPDGPVELTEDDIAYQLAMLEEDYADDDGAALEAAQARELEGEAEGDDEGLPLTDTDNIALFRSLLDESGISPYSTFERLIEDLSIVEDPRWVSLPNTTRRKEAFVAWSKDRIAELQARKEAERRSRDPRVEYLRFLQRHATPKLYWPEFKRKFKKEPELRDVAMQDKEREKLYREFVAKLKLSDTERRKELVSLLKSVDKGSLHRDMDLRDLPNTVLRDLRFYVLDAGRRDDLVKTFLETQQ</sequence>
<dbReference type="GO" id="GO:0003712">
    <property type="term" value="F:transcription coregulator activity"/>
    <property type="evidence" value="ECO:0007669"/>
    <property type="project" value="TreeGrafter"/>
</dbReference>
<dbReference type="PANTHER" id="PTHR15377:SF3">
    <property type="entry name" value="WW DOMAIN-CONTAINING PROTEIN"/>
    <property type="match status" value="1"/>
</dbReference>
<dbReference type="Pfam" id="PF00397">
    <property type="entry name" value="WW"/>
    <property type="match status" value="1"/>
</dbReference>
<dbReference type="Gene3D" id="1.10.10.440">
    <property type="entry name" value="FF domain"/>
    <property type="match status" value="2"/>
</dbReference>
<dbReference type="EMBL" id="JAJGCB010000007">
    <property type="protein sequence ID" value="KAJ8991718.1"/>
    <property type="molecule type" value="Genomic_DNA"/>
</dbReference>
<keyword evidence="1" id="KW-0677">Repeat</keyword>
<dbReference type="InterPro" id="IPR036517">
    <property type="entry name" value="FF_domain_sf"/>
</dbReference>
<dbReference type="PANTHER" id="PTHR15377">
    <property type="entry name" value="TRANSCRIPTION ELONGATION REGULATOR 1"/>
    <property type="match status" value="1"/>
</dbReference>
<feature type="region of interest" description="Disordered" evidence="2">
    <location>
        <begin position="135"/>
        <end position="175"/>
    </location>
</feature>
<dbReference type="Gene3D" id="2.20.70.10">
    <property type="match status" value="2"/>
</dbReference>
<accession>A0AAN6EUX2</accession>
<feature type="compositionally biased region" description="Acidic residues" evidence="2">
    <location>
        <begin position="332"/>
        <end position="342"/>
    </location>
</feature>
<feature type="domain" description="WW" evidence="3">
    <location>
        <begin position="172"/>
        <end position="205"/>
    </location>
</feature>
<feature type="region of interest" description="Disordered" evidence="2">
    <location>
        <begin position="221"/>
        <end position="365"/>
    </location>
</feature>
<proteinExistence type="predicted"/>
<dbReference type="GO" id="GO:0070063">
    <property type="term" value="F:RNA polymerase binding"/>
    <property type="evidence" value="ECO:0007669"/>
    <property type="project" value="InterPro"/>
</dbReference>
<dbReference type="SMART" id="SM00456">
    <property type="entry name" value="WW"/>
    <property type="match status" value="2"/>
</dbReference>
<dbReference type="SUPFAM" id="SSF81698">
    <property type="entry name" value="FF domain"/>
    <property type="match status" value="1"/>
</dbReference>
<evidence type="ECO:0000256" key="2">
    <source>
        <dbReference type="SAM" id="MobiDB-lite"/>
    </source>
</evidence>
<protein>
    <recommendedName>
        <fullName evidence="3">WW domain-containing protein</fullName>
    </recommendedName>
</protein>
<dbReference type="Proteomes" id="UP001161757">
    <property type="component" value="Unassembled WGS sequence"/>
</dbReference>
<dbReference type="SUPFAM" id="SSF51045">
    <property type="entry name" value="WW domain"/>
    <property type="match status" value="2"/>
</dbReference>
<feature type="compositionally biased region" description="Acidic residues" evidence="2">
    <location>
        <begin position="275"/>
        <end position="294"/>
    </location>
</feature>